<feature type="transmembrane region" description="Helical" evidence="1">
    <location>
        <begin position="33"/>
        <end position="52"/>
    </location>
</feature>
<feature type="transmembrane region" description="Helical" evidence="1">
    <location>
        <begin position="6"/>
        <end position="26"/>
    </location>
</feature>
<dbReference type="AlphaFoldDB" id="A0A1Y1QEN8"/>
<evidence type="ECO:0000313" key="3">
    <source>
        <dbReference type="Proteomes" id="UP000192491"/>
    </source>
</evidence>
<keyword evidence="1" id="KW-0812">Transmembrane</keyword>
<evidence type="ECO:0000313" key="2">
    <source>
        <dbReference type="EMBL" id="OQX03893.1"/>
    </source>
</evidence>
<keyword evidence="1" id="KW-0472">Membrane</keyword>
<gene>
    <name evidence="2" type="ORF">BWK73_38050</name>
</gene>
<comment type="caution">
    <text evidence="2">The sequence shown here is derived from an EMBL/GenBank/DDBJ whole genome shotgun (WGS) entry which is preliminary data.</text>
</comment>
<dbReference type="Proteomes" id="UP000192491">
    <property type="component" value="Unassembled WGS sequence"/>
</dbReference>
<evidence type="ECO:0000256" key="1">
    <source>
        <dbReference type="SAM" id="Phobius"/>
    </source>
</evidence>
<proteinExistence type="predicted"/>
<sequence>MEYVLLGVLLLGAVLFVLGWLVMAGICFQRHPVTGLVALIPGVNLLTLPAMWHRVGGWVITSFIGALLAAVAWFAGANQQVYRQAQALGVTVSAPVRVASQPVAIPAAAAPVTHTIDIPPSVRPEQPVVAAAAPAPVAAPAPKAVDVLAGAKSLPANALFHVVFKPIELGNLSSNVGQYVRITQTDGRKREGKLVTASASDLGLEERLAGGTVTRTLKTADIRDAAIMTHEQSKE</sequence>
<accession>A0A1Y1QEN8</accession>
<keyword evidence="1" id="KW-1133">Transmembrane helix</keyword>
<name>A0A1Y1QEN8_9GAMM</name>
<dbReference type="EMBL" id="MTEJ01000373">
    <property type="protein sequence ID" value="OQX03893.1"/>
    <property type="molecule type" value="Genomic_DNA"/>
</dbReference>
<organism evidence="2 3">
    <name type="scientific">Thiothrix lacustris</name>
    <dbReference type="NCBI Taxonomy" id="525917"/>
    <lineage>
        <taxon>Bacteria</taxon>
        <taxon>Pseudomonadati</taxon>
        <taxon>Pseudomonadota</taxon>
        <taxon>Gammaproteobacteria</taxon>
        <taxon>Thiotrichales</taxon>
        <taxon>Thiotrichaceae</taxon>
        <taxon>Thiothrix</taxon>
    </lineage>
</organism>
<feature type="transmembrane region" description="Helical" evidence="1">
    <location>
        <begin position="58"/>
        <end position="76"/>
    </location>
</feature>
<protein>
    <submittedName>
        <fullName evidence="2">Uncharacterized protein</fullName>
    </submittedName>
</protein>
<reference evidence="2 3" key="1">
    <citation type="submission" date="2017-01" db="EMBL/GenBank/DDBJ databases">
        <title>Novel large sulfur bacteria in the metagenomes of groundwater-fed chemosynthetic microbial mats in the Lake Huron basin.</title>
        <authorList>
            <person name="Sharrar A.M."/>
            <person name="Flood B.E."/>
            <person name="Bailey J.V."/>
            <person name="Jones D.S."/>
            <person name="Biddanda B."/>
            <person name="Ruberg S.A."/>
            <person name="Marcus D.N."/>
            <person name="Dick G.J."/>
        </authorList>
    </citation>
    <scope>NUCLEOTIDE SEQUENCE [LARGE SCALE GENOMIC DNA]</scope>
    <source>
        <strain evidence="2">A8</strain>
    </source>
</reference>